<evidence type="ECO:0000256" key="1">
    <source>
        <dbReference type="SAM" id="MobiDB-lite"/>
    </source>
</evidence>
<accession>A0ABN1LT64</accession>
<reference evidence="2 3" key="1">
    <citation type="journal article" date="2019" name="Int. J. Syst. Evol. Microbiol.">
        <title>The Global Catalogue of Microorganisms (GCM) 10K type strain sequencing project: providing services to taxonomists for standard genome sequencing and annotation.</title>
        <authorList>
            <consortium name="The Broad Institute Genomics Platform"/>
            <consortium name="The Broad Institute Genome Sequencing Center for Infectious Disease"/>
            <person name="Wu L."/>
            <person name="Ma J."/>
        </authorList>
    </citation>
    <scope>NUCLEOTIDE SEQUENCE [LARGE SCALE GENOMIC DNA]</scope>
    <source>
        <strain evidence="2 3">JCM 6485</strain>
    </source>
</reference>
<dbReference type="RefSeq" id="WP_346026082.1">
    <property type="nucleotide sequence ID" value="NZ_BAAACO010000002.1"/>
</dbReference>
<name>A0ABN1LT64_9CLOT</name>
<feature type="compositionally biased region" description="Low complexity" evidence="1">
    <location>
        <begin position="710"/>
        <end position="726"/>
    </location>
</feature>
<dbReference type="Pfam" id="PF01391">
    <property type="entry name" value="Collagen"/>
    <property type="match status" value="7"/>
</dbReference>
<gene>
    <name evidence="2" type="ORF">GCM10008916_24360</name>
</gene>
<feature type="region of interest" description="Disordered" evidence="1">
    <location>
        <begin position="707"/>
        <end position="736"/>
    </location>
</feature>
<dbReference type="PANTHER" id="PTHR24023">
    <property type="entry name" value="COLLAGEN ALPHA"/>
    <property type="match status" value="1"/>
</dbReference>
<dbReference type="InterPro" id="IPR021210">
    <property type="entry name" value="Exosporium_BclB"/>
</dbReference>
<sequence length="1325" mass="127356">MQYKITPKYKRQYIDGYSKPSYDKLYVCNLGNMCSNKYSKYSFGLVYEFNGSRVNLIRKASLLLYMEDLEFEKGFGIDFNIILKDSENNTIARQVIRKKFNNSDADRYISIDISNIISENLKKVSGVLVYVSANRAIGIAVFAANGIEIEPTICVDYSECSVCPPGEQGPMGPTGPRGPMGPRGPRGPQGLIGPKGATGAQGLVGSTGATGVGLDGIVGFNPGNESGYSKGQVVIYKGSTYIVKTDRPTGIPGESPDYELIAAAGEQGPIGPTGATGAEGLIGPTGAQGLIGPTGATGVGLSGIVAFNPEDEAGYRVGQVVTYKGSTYIVNNDSPTGVPGESPDYQLIAAAGLQGPQGLVGPTGATGAQGLIGPTGATGVQGEVGPQGPQGLIGPTGPTGVGLSGIVAFNPEDEAGYRVGQVVTYNGSTYIVNNDSPTGIPGESADYELIAAAGLQGPQGLVGPTGATGAQGLIGPTGATGVQGEIGPQGPQGLVGPTGATGAQGLIGPTGATGVQGEVGPQGPQGLVGPTGATGAQGLIGPTGATGAQGLIGPTGATGVQGEIGPQGPQGLVGPTGATGAQGLIGQTGATGVQGEIGPQGPQGLVGPTGVGLSGIVAFNPEDEAGYSKGQVVTYKGSTYIVNNDSPTGVPGESPDYELIAAAGLQGPQGLVGPTGATGVQGEIGPQGPQGVVGPTGAQGLIGPTGATGVQGEVGPQGPQGLVGPTGATGAQGLIGPTGATGAQGLIGPTGATGVGLSGIVAFNPEDEAGYRIGQVVTYKGSTYIVNNDSPTGVPGESQDYQLIAAAGLQGPQGEIGPQGLVGPTGATGAQGLIGPTGATGVGLIGPTGATGVQGEIGPQGPQGLVGPTGATGAQGLIGPTGATGVQGEIGPQGLQGLVGPTGATGAQGLIGPTGATGVGLSGIVAFNPEDEAGYRIGQVVTYKGSTYIVNNDSPTGVPGESPDYQLIAAAGLQGPQGLVGPTGATGAQGIAGPTGATGAQGLIGLQGPQGLVGPTGATGAQGLIGPTGATGPQGLIGPTGATGAQGIAGPTGATGAQGLIGPTGATGAQGLIGPTGATGAQGLIGPTGATGAQGLIGPTGATGAQGLIGPTGATGAQGLVGPTGATGAQGLIGPTGATGAQGLIGPTGATGVAGSSAIIPYASGLPVSLTTVVGGLVGTTSLVGFGNSATGVNIVGGVIDLTGAAGTLLNMSFSVPRAGTITSIAAYFSITAGLSLIGSTITIKAQLYQSTTPDNKFSAVSGAEVNLTLTDTITLGAVRHGITTGLNIQVQPQTRLLLVFSATASGLSLVNTVAGYASAGVSIS</sequence>
<dbReference type="PANTHER" id="PTHR24023:SF1095">
    <property type="entry name" value="EGF-LIKE DOMAIN-CONTAINING PROTEIN"/>
    <property type="match status" value="1"/>
</dbReference>
<dbReference type="NCBIfam" id="TIGR03721">
    <property type="entry name" value="exospore_TM"/>
    <property type="match status" value="1"/>
</dbReference>
<proteinExistence type="predicted"/>
<keyword evidence="3" id="KW-1185">Reference proteome</keyword>
<organism evidence="2 3">
    <name type="scientific">Clostridium nitritogenes</name>
    <dbReference type="NCBI Taxonomy" id="83340"/>
    <lineage>
        <taxon>Bacteria</taxon>
        <taxon>Bacillati</taxon>
        <taxon>Bacillota</taxon>
        <taxon>Clostridia</taxon>
        <taxon>Eubacteriales</taxon>
        <taxon>Clostridiaceae</taxon>
        <taxon>Clostridium</taxon>
    </lineage>
</organism>
<dbReference type="EMBL" id="BAAACO010000002">
    <property type="protein sequence ID" value="GAA0859997.1"/>
    <property type="molecule type" value="Genomic_DNA"/>
</dbReference>
<dbReference type="Proteomes" id="UP001501764">
    <property type="component" value="Unassembled WGS sequence"/>
</dbReference>
<comment type="caution">
    <text evidence="2">The sequence shown here is derived from an EMBL/GenBank/DDBJ whole genome shotgun (WGS) entry which is preliminary data.</text>
</comment>
<evidence type="ECO:0000313" key="3">
    <source>
        <dbReference type="Proteomes" id="UP001501764"/>
    </source>
</evidence>
<dbReference type="InterPro" id="IPR050149">
    <property type="entry name" value="Collagen_superfamily"/>
</dbReference>
<dbReference type="InterPro" id="IPR008160">
    <property type="entry name" value="Collagen"/>
</dbReference>
<protein>
    <recommendedName>
        <fullName evidence="4">Collagen-like protein</fullName>
    </recommendedName>
</protein>
<evidence type="ECO:0000313" key="2">
    <source>
        <dbReference type="EMBL" id="GAA0859997.1"/>
    </source>
</evidence>
<evidence type="ECO:0008006" key="4">
    <source>
        <dbReference type="Google" id="ProtNLM"/>
    </source>
</evidence>
<feature type="region of interest" description="Disordered" evidence="1">
    <location>
        <begin position="168"/>
        <end position="187"/>
    </location>
</feature>